<feature type="compositionally biased region" description="Low complexity" evidence="1">
    <location>
        <begin position="169"/>
        <end position="181"/>
    </location>
</feature>
<evidence type="ECO:0000313" key="3">
    <source>
        <dbReference type="EMBL" id="JAG78749.1"/>
    </source>
</evidence>
<dbReference type="RefSeq" id="XP_011313942.1">
    <property type="nucleotide sequence ID" value="XM_011315640.1"/>
</dbReference>
<dbReference type="RefSeq" id="XP_011313944.1">
    <property type="nucleotide sequence ID" value="XM_011315642.1"/>
</dbReference>
<feature type="compositionally biased region" description="Pro residues" evidence="1">
    <location>
        <begin position="153"/>
        <end position="162"/>
    </location>
</feature>
<evidence type="ECO:0000313" key="5">
    <source>
        <dbReference type="RefSeq" id="XP_011313942.1"/>
    </source>
</evidence>
<feature type="region of interest" description="Disordered" evidence="1">
    <location>
        <begin position="137"/>
        <end position="187"/>
    </location>
</feature>
<protein>
    <submittedName>
        <fullName evidence="3">CI16A protein</fullName>
    </submittedName>
</protein>
<name>A0A0C9R7Z2_9HYME</name>
<dbReference type="GeneID" id="105273293"/>
<proteinExistence type="predicted"/>
<dbReference type="OrthoDB" id="8191652at2759"/>
<reference evidence="5 6" key="2">
    <citation type="submission" date="2025-04" db="UniProtKB">
        <authorList>
            <consortium name="RefSeq"/>
        </authorList>
    </citation>
    <scope>IDENTIFICATION</scope>
    <source>
        <strain evidence="5 6">USDA-PBARC FA_bdor</strain>
        <tissue evidence="5 6">Whole organism</tissue>
    </source>
</reference>
<keyword evidence="2" id="KW-0472">Membrane</keyword>
<gene>
    <name evidence="3" type="primary">CI16A</name>
    <name evidence="5 6" type="synonym">LOC105273293</name>
    <name evidence="3" type="ORF">g.25747</name>
</gene>
<evidence type="ECO:0000256" key="2">
    <source>
        <dbReference type="SAM" id="Phobius"/>
    </source>
</evidence>
<accession>A0A0C9R7Z2</accession>
<dbReference type="EMBL" id="GBYB01008982">
    <property type="protein sequence ID" value="JAG78749.1"/>
    <property type="molecule type" value="Transcribed_RNA"/>
</dbReference>
<sequence length="454" mass="51162">MESHFAALRIPEAPEKSLTRAMSFSELPTRRRIIIQQTEASGELVRQYSCEQIYDKASNTRRINFLTSVTSKLGPATSHWKPMPLSSLEKKSSWHQRIPSISVKPEASRNLFTSGFKAPKILTSASTFLKPPEKSTTAAHITSNSPHSDLLPIIPPEAPTPIPKFTQPSSTTSEENSNENNQSKKKLRPLIPAEHFKPPERRITSYKIVFFGLLSVAVLIISTLISDFDQKPLDFANTSMALRKNVLGQSEAIETLIDHFQSNFNNFTAVILVGGIGVGKTYTTNIIKEHFPHKHNIFEFFPPIMKQIPSAYEMLSHHYCNLLIVENLKTEDEKDFVALTKFFQKQAIRPCLIILGVLNPQVTDDHLVRTMNLKETVKELQNLFRQEGINSKVIPFSPLGAEVISECIMREIKNNGIVLTDENYQKIETQLLMTNNGCKGVNGKVNLLRTKKIL</sequence>
<dbReference type="AlphaFoldDB" id="A0A0C9R7Z2"/>
<evidence type="ECO:0000256" key="1">
    <source>
        <dbReference type="SAM" id="MobiDB-lite"/>
    </source>
</evidence>
<dbReference type="SUPFAM" id="SSF52540">
    <property type="entry name" value="P-loop containing nucleoside triphosphate hydrolases"/>
    <property type="match status" value="1"/>
</dbReference>
<dbReference type="Proteomes" id="UP000694866">
    <property type="component" value="Unplaced"/>
</dbReference>
<organism evidence="3">
    <name type="scientific">Fopius arisanus</name>
    <dbReference type="NCBI Taxonomy" id="64838"/>
    <lineage>
        <taxon>Eukaryota</taxon>
        <taxon>Metazoa</taxon>
        <taxon>Ecdysozoa</taxon>
        <taxon>Arthropoda</taxon>
        <taxon>Hexapoda</taxon>
        <taxon>Insecta</taxon>
        <taxon>Pterygota</taxon>
        <taxon>Neoptera</taxon>
        <taxon>Endopterygota</taxon>
        <taxon>Hymenoptera</taxon>
        <taxon>Apocrita</taxon>
        <taxon>Ichneumonoidea</taxon>
        <taxon>Braconidae</taxon>
        <taxon>Opiinae</taxon>
        <taxon>Fopius</taxon>
    </lineage>
</organism>
<feature type="compositionally biased region" description="Polar residues" evidence="1">
    <location>
        <begin position="137"/>
        <end position="147"/>
    </location>
</feature>
<evidence type="ECO:0000313" key="4">
    <source>
        <dbReference type="Proteomes" id="UP000694866"/>
    </source>
</evidence>
<dbReference type="InterPro" id="IPR027417">
    <property type="entry name" value="P-loop_NTPase"/>
</dbReference>
<accession>A0A9R1TRD8</accession>
<reference evidence="3" key="1">
    <citation type="submission" date="2015-01" db="EMBL/GenBank/DDBJ databases">
        <title>Transcriptome Assembly of Fopius arisanus.</title>
        <authorList>
            <person name="Geib S."/>
        </authorList>
    </citation>
    <scope>NUCLEOTIDE SEQUENCE</scope>
</reference>
<keyword evidence="4" id="KW-1185">Reference proteome</keyword>
<keyword evidence="2" id="KW-0812">Transmembrane</keyword>
<dbReference type="KEGG" id="fas:105273293"/>
<keyword evidence="2" id="KW-1133">Transmembrane helix</keyword>
<evidence type="ECO:0000313" key="6">
    <source>
        <dbReference type="RefSeq" id="XP_011313944.1"/>
    </source>
</evidence>
<feature type="transmembrane region" description="Helical" evidence="2">
    <location>
        <begin position="206"/>
        <end position="225"/>
    </location>
</feature>
<accession>A0A9R1TRC1</accession>